<dbReference type="Proteomes" id="UP000271241">
    <property type="component" value="Unassembled WGS sequence"/>
</dbReference>
<evidence type="ECO:0000256" key="1">
    <source>
        <dbReference type="SAM" id="MobiDB-lite"/>
    </source>
</evidence>
<evidence type="ECO:0000313" key="3">
    <source>
        <dbReference type="Proteomes" id="UP000271241"/>
    </source>
</evidence>
<feature type="compositionally biased region" description="Low complexity" evidence="1">
    <location>
        <begin position="109"/>
        <end position="128"/>
    </location>
</feature>
<name>A0A4P9XFM1_9FUNG</name>
<protein>
    <submittedName>
        <fullName evidence="2">Uncharacterized protein</fullName>
    </submittedName>
</protein>
<dbReference type="AlphaFoldDB" id="A0A4P9XFM1"/>
<keyword evidence="3" id="KW-1185">Reference proteome</keyword>
<gene>
    <name evidence="2" type="ORF">THASP1DRAFT_33846</name>
</gene>
<organism evidence="2 3">
    <name type="scientific">Thamnocephalis sphaerospora</name>
    <dbReference type="NCBI Taxonomy" id="78915"/>
    <lineage>
        <taxon>Eukaryota</taxon>
        <taxon>Fungi</taxon>
        <taxon>Fungi incertae sedis</taxon>
        <taxon>Zoopagomycota</taxon>
        <taxon>Zoopagomycotina</taxon>
        <taxon>Zoopagomycetes</taxon>
        <taxon>Zoopagales</taxon>
        <taxon>Sigmoideomycetaceae</taxon>
        <taxon>Thamnocephalis</taxon>
    </lineage>
</organism>
<dbReference type="EMBL" id="KZ993772">
    <property type="protein sequence ID" value="RKP04393.1"/>
    <property type="molecule type" value="Genomic_DNA"/>
</dbReference>
<reference evidence="3" key="1">
    <citation type="journal article" date="2018" name="Nat. Microbiol.">
        <title>Leveraging single-cell genomics to expand the fungal tree of life.</title>
        <authorList>
            <person name="Ahrendt S.R."/>
            <person name="Quandt C.A."/>
            <person name="Ciobanu D."/>
            <person name="Clum A."/>
            <person name="Salamov A."/>
            <person name="Andreopoulos B."/>
            <person name="Cheng J.F."/>
            <person name="Woyke T."/>
            <person name="Pelin A."/>
            <person name="Henrissat B."/>
            <person name="Reynolds N.K."/>
            <person name="Benny G.L."/>
            <person name="Smith M.E."/>
            <person name="James T.Y."/>
            <person name="Grigoriev I.V."/>
        </authorList>
    </citation>
    <scope>NUCLEOTIDE SEQUENCE [LARGE SCALE GENOMIC DNA]</scope>
    <source>
        <strain evidence="3">RSA 1356</strain>
    </source>
</reference>
<feature type="region of interest" description="Disordered" evidence="1">
    <location>
        <begin position="107"/>
        <end position="131"/>
    </location>
</feature>
<feature type="region of interest" description="Disordered" evidence="1">
    <location>
        <begin position="44"/>
        <end position="72"/>
    </location>
</feature>
<proteinExistence type="predicted"/>
<evidence type="ECO:0000313" key="2">
    <source>
        <dbReference type="EMBL" id="RKP04393.1"/>
    </source>
</evidence>
<sequence>MRALGFGTRTNAATVAASTAVTSSLPTPGLLFHHVERVSLRKLSSRRASLGRTTPDATTSADGAQSLERSRHPRRTLLIRHCLRRARAYALAREMERAELVERYATDHSTATATSTRPITPTSSLAAPSPTPVETLAATSPLAAAVFGAA</sequence>
<feature type="non-terminal residue" evidence="2">
    <location>
        <position position="150"/>
    </location>
</feature>
<accession>A0A4P9XFM1</accession>